<dbReference type="EMBL" id="CP006850">
    <property type="protein sequence ID" value="AHH21003.1"/>
    <property type="molecule type" value="Genomic_DNA"/>
</dbReference>
<dbReference type="STRING" id="1415166.NONO_c62330"/>
<dbReference type="KEGG" id="nno:NONO_c62330"/>
<accession>W5TPZ0</accession>
<dbReference type="PATRIC" id="fig|1415166.3.peg.6405"/>
<dbReference type="AlphaFoldDB" id="W5TPZ0"/>
<dbReference type="OrthoDB" id="3694660at2"/>
<dbReference type="eggNOG" id="ENOG50349TN">
    <property type="taxonomic scope" value="Bacteria"/>
</dbReference>
<evidence type="ECO:0000313" key="2">
    <source>
        <dbReference type="Proteomes" id="UP000019150"/>
    </source>
</evidence>
<dbReference type="HOGENOM" id="CLU_1804187_0_0_11"/>
<dbReference type="RefSeq" id="WP_148307023.1">
    <property type="nucleotide sequence ID" value="NZ_CP006850.1"/>
</dbReference>
<evidence type="ECO:0000313" key="1">
    <source>
        <dbReference type="EMBL" id="AHH21003.1"/>
    </source>
</evidence>
<sequence>MISPVIPPQGALQELVHGPALRPTVRPAADPDLRFAISIVGEGGRGVSRHLFAALDWEPAQRLRLQVDESGSLTVVPDPDGPIIHRDGYICVPYRWRRRMNLAIGEHVLMVARLSTHRLALHPTAVVHQLLAPTLRLLEDEDR</sequence>
<gene>
    <name evidence="1" type="ORF">NONO_c62330</name>
</gene>
<dbReference type="Proteomes" id="UP000019150">
    <property type="component" value="Chromosome"/>
</dbReference>
<proteinExistence type="predicted"/>
<reference evidence="1 2" key="1">
    <citation type="journal article" date="2014" name="Appl. Environ. Microbiol.">
        <title>Insights into the Microbial Degradation of Rubber and Gutta-Percha by Analysis of the Complete Genome of Nocardia nova SH22a.</title>
        <authorList>
            <person name="Luo Q."/>
            <person name="Hiessl S."/>
            <person name="Poehlein A."/>
            <person name="Daniel R."/>
            <person name="Steinbuchel A."/>
        </authorList>
    </citation>
    <scope>NUCLEOTIDE SEQUENCE [LARGE SCALE GENOMIC DNA]</scope>
    <source>
        <strain evidence="1">SH22a</strain>
    </source>
</reference>
<keyword evidence="2" id="KW-1185">Reference proteome</keyword>
<protein>
    <submittedName>
        <fullName evidence="1">Uncharacterized protein</fullName>
    </submittedName>
</protein>
<organism evidence="1 2">
    <name type="scientific">Nocardia nova SH22a</name>
    <dbReference type="NCBI Taxonomy" id="1415166"/>
    <lineage>
        <taxon>Bacteria</taxon>
        <taxon>Bacillati</taxon>
        <taxon>Actinomycetota</taxon>
        <taxon>Actinomycetes</taxon>
        <taxon>Mycobacteriales</taxon>
        <taxon>Nocardiaceae</taxon>
        <taxon>Nocardia</taxon>
    </lineage>
</organism>
<name>W5TPZ0_9NOCA</name>